<sequence length="579" mass="65079">MTTTTPISAATTATTTKPSSQSPATTLSLDVTDLIRILQVQIPQLHNESILYEHKAQMEDTREQYRLLCKETDSLRKKLLAVVQDNNNHRKIQERMESQIYAQQQELAQVQKDSQTLTRQRKHLEKRLENELQNYESDRLLWQQREIDLSREVKRWSTQDRVGTPRRTRSATASNIFARTNNNNSLSVPESWTARNTGNSGMGTLFEGPTKSIDSVTARDTKIRVQEKLLSGFKNEIEHQKRVIHEAMLGAEAQEKRINTLEQELTSLKEVNASLMEDNESYQMLLHEKTMAGEFSKKSVLTIATEEEEIDKNTTTFNSDDNNIIVSTSFSSSSSNNTMIKKPKSTSLAAELNKVESGDDCNCQHADSVQKLSDEIRVLQESNKALSLYMNKILLKIVGNQELVDVLNIDEDDEGDDEASTFKSSILTSSSLSPSNNKIKDHTTQQTSPNSTPSPRSYTTGAIYKNNDDSKSNNRPRRSTISSWISAPRHPVISESSTTVGRHRSHTNNDGNNHHSNNNGGWSRALKRMTVIGWPSSKDSSNSNNVNMNSSNNNKNSKFITQANHDSAISSCESIILEE</sequence>
<dbReference type="Gene3D" id="1.20.5.2440">
    <property type="match status" value="1"/>
</dbReference>
<feature type="region of interest" description="Disordered" evidence="2">
    <location>
        <begin position="412"/>
        <end position="522"/>
    </location>
</feature>
<feature type="compositionally biased region" description="Low complexity" evidence="2">
    <location>
        <begin position="508"/>
        <end position="522"/>
    </location>
</feature>
<organism evidence="3 4">
    <name type="scientific">Circinella minor</name>
    <dbReference type="NCBI Taxonomy" id="1195481"/>
    <lineage>
        <taxon>Eukaryota</taxon>
        <taxon>Fungi</taxon>
        <taxon>Fungi incertae sedis</taxon>
        <taxon>Mucoromycota</taxon>
        <taxon>Mucoromycotina</taxon>
        <taxon>Mucoromycetes</taxon>
        <taxon>Mucorales</taxon>
        <taxon>Lichtheimiaceae</taxon>
        <taxon>Circinella</taxon>
    </lineage>
</organism>
<feature type="compositionally biased region" description="Low complexity" evidence="2">
    <location>
        <begin position="421"/>
        <end position="437"/>
    </location>
</feature>
<gene>
    <name evidence="3" type="ORF">INT45_009403</name>
</gene>
<dbReference type="EMBL" id="JAEPRB010000350">
    <property type="protein sequence ID" value="KAG2216872.1"/>
    <property type="molecule type" value="Genomic_DNA"/>
</dbReference>
<feature type="coiled-coil region" evidence="1">
    <location>
        <begin position="244"/>
        <end position="278"/>
    </location>
</feature>
<feature type="region of interest" description="Disordered" evidence="2">
    <location>
        <begin position="1"/>
        <end position="24"/>
    </location>
</feature>
<dbReference type="Proteomes" id="UP000646827">
    <property type="component" value="Unassembled WGS sequence"/>
</dbReference>
<evidence type="ECO:0000313" key="4">
    <source>
        <dbReference type="Proteomes" id="UP000646827"/>
    </source>
</evidence>
<evidence type="ECO:0000256" key="2">
    <source>
        <dbReference type="SAM" id="MobiDB-lite"/>
    </source>
</evidence>
<evidence type="ECO:0000313" key="3">
    <source>
        <dbReference type="EMBL" id="KAG2216872.1"/>
    </source>
</evidence>
<feature type="compositionally biased region" description="Low complexity" evidence="2">
    <location>
        <begin position="444"/>
        <end position="460"/>
    </location>
</feature>
<dbReference type="PANTHER" id="PTHR38120">
    <property type="entry name" value="EXPRESSED PROTEIN"/>
    <property type="match status" value="1"/>
</dbReference>
<feature type="compositionally biased region" description="Low complexity" evidence="2">
    <location>
        <begin position="536"/>
        <end position="558"/>
    </location>
</feature>
<dbReference type="OrthoDB" id="2121319at2759"/>
<dbReference type="AlphaFoldDB" id="A0A8H7RTD1"/>
<feature type="region of interest" description="Disordered" evidence="2">
    <location>
        <begin position="534"/>
        <end position="558"/>
    </location>
</feature>
<proteinExistence type="predicted"/>
<comment type="caution">
    <text evidence="3">The sequence shown here is derived from an EMBL/GenBank/DDBJ whole genome shotgun (WGS) entry which is preliminary data.</text>
</comment>
<keyword evidence="1" id="KW-0175">Coiled coil</keyword>
<protein>
    <submittedName>
        <fullName evidence="3">Uncharacterized protein</fullName>
    </submittedName>
</protein>
<keyword evidence="4" id="KW-1185">Reference proteome</keyword>
<feature type="coiled-coil region" evidence="1">
    <location>
        <begin position="93"/>
        <end position="145"/>
    </location>
</feature>
<name>A0A8H7RTD1_9FUNG</name>
<dbReference type="PANTHER" id="PTHR38120:SF1">
    <property type="entry name" value="M PROTEIN, SEROTYPE 2.1"/>
    <property type="match status" value="1"/>
</dbReference>
<reference evidence="3 4" key="1">
    <citation type="submission" date="2020-12" db="EMBL/GenBank/DDBJ databases">
        <title>Metabolic potential, ecology and presence of endohyphal bacteria is reflected in genomic diversity of Mucoromycotina.</title>
        <authorList>
            <person name="Muszewska A."/>
            <person name="Okrasinska A."/>
            <person name="Steczkiewicz K."/>
            <person name="Drgas O."/>
            <person name="Orlowska M."/>
            <person name="Perlinska-Lenart U."/>
            <person name="Aleksandrzak-Piekarczyk T."/>
            <person name="Szatraj K."/>
            <person name="Zielenkiewicz U."/>
            <person name="Pilsyk S."/>
            <person name="Malc E."/>
            <person name="Mieczkowski P."/>
            <person name="Kruszewska J.S."/>
            <person name="Biernat P."/>
            <person name="Pawlowska J."/>
        </authorList>
    </citation>
    <scope>NUCLEOTIDE SEQUENCE [LARGE SCALE GENOMIC DNA]</scope>
    <source>
        <strain evidence="3 4">CBS 142.35</strain>
    </source>
</reference>
<evidence type="ECO:0000256" key="1">
    <source>
        <dbReference type="SAM" id="Coils"/>
    </source>
</evidence>
<accession>A0A8H7RTD1</accession>